<protein>
    <submittedName>
        <fullName evidence="5">Uncharacterized protein LOC108666741</fullName>
    </submittedName>
</protein>
<dbReference type="PANTHER" id="PTHR22882:SF3">
    <property type="entry name" value="SYNPHILIN-1"/>
    <property type="match status" value="1"/>
</dbReference>
<evidence type="ECO:0000256" key="2">
    <source>
        <dbReference type="SAM" id="Coils"/>
    </source>
</evidence>
<organism evidence="4 5">
    <name type="scientific">Hyalella azteca</name>
    <name type="common">Amphipod</name>
    <dbReference type="NCBI Taxonomy" id="294128"/>
    <lineage>
        <taxon>Eukaryota</taxon>
        <taxon>Metazoa</taxon>
        <taxon>Ecdysozoa</taxon>
        <taxon>Arthropoda</taxon>
        <taxon>Crustacea</taxon>
        <taxon>Multicrustacea</taxon>
        <taxon>Malacostraca</taxon>
        <taxon>Eumalacostraca</taxon>
        <taxon>Peracarida</taxon>
        <taxon>Amphipoda</taxon>
        <taxon>Senticaudata</taxon>
        <taxon>Talitrida</taxon>
        <taxon>Talitroidea</taxon>
        <taxon>Hyalellidae</taxon>
        <taxon>Hyalella</taxon>
    </lineage>
</organism>
<dbReference type="OrthoDB" id="10057496at2759"/>
<dbReference type="InterPro" id="IPR002110">
    <property type="entry name" value="Ankyrin_rpt"/>
</dbReference>
<dbReference type="GO" id="GO:0031625">
    <property type="term" value="F:ubiquitin protein ligase binding"/>
    <property type="evidence" value="ECO:0007669"/>
    <property type="project" value="TreeGrafter"/>
</dbReference>
<feature type="region of interest" description="Disordered" evidence="3">
    <location>
        <begin position="1736"/>
        <end position="1967"/>
    </location>
</feature>
<feature type="compositionally biased region" description="Gly residues" evidence="3">
    <location>
        <begin position="845"/>
        <end position="861"/>
    </location>
</feature>
<feature type="compositionally biased region" description="Basic and acidic residues" evidence="3">
    <location>
        <begin position="1777"/>
        <end position="1790"/>
    </location>
</feature>
<sequence>MAYSSSICAAVMSLAPADELSPRSSFIALELPEPPDPHPDPEDLPVTQPESNPTLTLAGDPTLQYSNPLGSASSITLAGDPTLRYSRSSPSSGFNSGSFDQVDGVDVNSALLEFRQAEAKKFQRCQSGYNKGFYSPVSNNNILDVTHHDTQITCEEITSCHDTDSRDLGFVGSSSTIECLEDGEQLLGTNCPEKVHSRKNDSSELEDNTHGVPNAWVTASKSDIQTASEKPRKNIADKNNLRKASVSNSSHIPPLTNKCYNETGISSTRRTLLATTLSVARGCVGADKIAKNDNRFTDDKNSTTYSHTKLAGVSQNDDASIASPKLVRKTSNVELQTKHRRSDKCDSEKKIDSAVKSTLKFIKYKKYVPPNDNLEEEEELGDLDEDYAYCDISATESAIFDSVCDETDLKYKSSRLYALKRNYARIVARENAARLSGYSSSLRGHFRNSQDSDAEDGEQDVQDNEQQDVHLPYATVGKTDAGVGKRAASLVQGSCEISASEENDNACYSDTDCYEYIENLIPHLPVKHSPTVDRRKPIPKTPGGKQSHIRPLLVEPKTEEAKSSKSCRTSSRQNLVNYSSSVGSPNLSGENSKILGAVPRPSRDQNREYTLDQNPDQSTVEPLTSNVQRSNPLDVPESRNASAARAATDVLDEPTTTAGRSTVSGGSTVAFPATEDWSNESDYWKLERDLPSTSQSGLTPASSRVAGRRDGKQRRRDQARRKTRAGDQEFPGPLARDARLKESKSESELRDPACWDNGPLRHEIRQLGAGAPAGGVGDNATPASPSSSAADGTVSRIPPPSGRLPPAAAGGGRAGGSAAVVDVGGIDDQGKDGRTKAGGGPPPTGDGGPPSTGGGGFGGGVTTRKPSYPPPPLLHHHHHHQPPLLKTVSIMDTLSELAGVTKDARALTQGAPPLVSPQFRHSACVYDAVTAPAPTPERGRRTPDWIRNILDLAKRGDLLALQRATCDMEGALLRNLSDARGNGLVHVAACLGHVACLAWLLTALPATSRALHDENKFGHTPVVCAVKYGQLEVVAWLVRHTAVRERVRGKEGERTLLHLAAKYSQEHMVRWLVAEMAAAEVPLDGRDHHGNTALHLAARSGNSGVCSVLLQHGADLTLKNDLGQKAWEVCVVRGHPACAEYLCVHEAGACHVVAMWRPCGGHVAAMWWTGPCGGLVHVVDWAMWWTSPCGGLVHVSGVMGDLGEVLSVGRRLLKEREEVVREFSRLQEQMSDTEHLASDALALLLRQDVAHATERLQQAVESAASLQQRWRAHQKLWFSSSLVDLKHRMLLVEEAWKKLRHRNHRTVATTHHPLDVFRGKVLSVRAQGGEGKLGDLPSLCSSEESICEDVYPFSDEEGLYEKCDLQLHRRDRDSFPSSQTRVKGNDLLAMHKREASYFSTTEPELSPIMPDCSVPDMNIGNMRGTEMSISHMPSSDMSIGNMRGVASPSNRFSFSPTGDNRAFYGAPFSANHRQTGASSVGIVQCKPAGNVDSEISIRNKDDTDSIASLYGKIPRRIDNEEMIARLRELAITSENGSCSVLEVIEPSSDEQEDSDGQNENKSYTEPIYGAKEDLKSRMSPDRRGKRVCNSRYEQGLGGLNSASGNVISGNETATSIEGGVDARDLNCFANADSLPVQARVPQQLSLSGLRGPGLPKQRRPEGSPQQPQMTHLELEASVEAVVTDASQPSYQRHNASTDEQDISLKRKGFLQKFSIKPKWPSNKRKISKPVINKELKDESDPCISAPGDPEKYDLCNGRPTEATGADDTPESAVPPQSHERYGKDGDKMLRATDAVIDLPTAPEATTSSSQENSHSSSHNFPEESLNEMPMLGAQLKRRKEVTPSFNNMKFKNLPQTSPTLKTMLSLPPPRGTLHLARVEELGIGSGSPPPIPPTRRPPPPPNANLNHSTISPASSPKKFIEIMNLEVRSEVDDGSSNSGMEVRPESSASKCEMLSRPGSSSSSFPAFIKSDQLPLHGLQKGALSLTHDFLPSAELNTGGRMSPAPSEVSKTESALSPPSHASDVSKSESTRNLSGGKASSMSSTTSVSNCGAACVHTKEGTAGVVAPPSGHDEMLMSVSEEACMSRVSLAAESPRRREKSVTANASLEGTNLRTESADDRNAKICVDATPGPQKSRQDKTDANDEIFYNITETSNKKCNNEQHPPTDTQLLQDPKQNVGEDETSNSPDPMSRDQSSGPGTSKAQKAPAKGSEKPWYELSDEEYDILLPDSLTSAAKLNRHHPSSSEEDGC</sequence>
<feature type="compositionally biased region" description="Basic and acidic residues" evidence="3">
    <location>
        <begin position="1570"/>
        <end position="1582"/>
    </location>
</feature>
<evidence type="ECO:0000313" key="5">
    <source>
        <dbReference type="RefSeq" id="XP_047738685.1"/>
    </source>
</evidence>
<dbReference type="RefSeq" id="XP_047738685.1">
    <property type="nucleotide sequence ID" value="XM_047882729.1"/>
</dbReference>
<evidence type="ECO:0000256" key="3">
    <source>
        <dbReference type="SAM" id="MobiDB-lite"/>
    </source>
</evidence>
<feature type="region of interest" description="Disordered" evidence="3">
    <location>
        <begin position="769"/>
        <end position="880"/>
    </location>
</feature>
<feature type="compositionally biased region" description="Acidic residues" evidence="3">
    <location>
        <begin position="452"/>
        <end position="466"/>
    </location>
</feature>
<feature type="compositionally biased region" description="Low complexity" evidence="3">
    <location>
        <begin position="816"/>
        <end position="826"/>
    </location>
</feature>
<dbReference type="SUPFAM" id="SSF48403">
    <property type="entry name" value="Ankyrin repeat"/>
    <property type="match status" value="1"/>
</dbReference>
<feature type="compositionally biased region" description="Polar residues" evidence="3">
    <location>
        <begin position="654"/>
        <end position="667"/>
    </location>
</feature>
<dbReference type="GeneID" id="108666741"/>
<feature type="compositionally biased region" description="Polar residues" evidence="3">
    <location>
        <begin position="217"/>
        <end position="228"/>
    </location>
</feature>
<feature type="compositionally biased region" description="Polar residues" evidence="3">
    <location>
        <begin position="2184"/>
        <end position="2203"/>
    </location>
</feature>
<dbReference type="InterPro" id="IPR040133">
    <property type="entry name" value="SNCAIP"/>
</dbReference>
<gene>
    <name evidence="5" type="primary">LOC108666741</name>
</gene>
<feature type="region of interest" description="Disordered" evidence="3">
    <location>
        <begin position="25"/>
        <end position="63"/>
    </location>
</feature>
<feature type="region of interest" description="Disordered" evidence="3">
    <location>
        <begin position="1645"/>
        <end position="1668"/>
    </location>
</feature>
<feature type="region of interest" description="Disordered" evidence="3">
    <location>
        <begin position="527"/>
        <end position="674"/>
    </location>
</feature>
<feature type="compositionally biased region" description="Acidic residues" evidence="3">
    <location>
        <begin position="1547"/>
        <end position="1556"/>
    </location>
</feature>
<feature type="region of interest" description="Disordered" evidence="3">
    <location>
        <begin position="689"/>
        <end position="757"/>
    </location>
</feature>
<feature type="compositionally biased region" description="Polar residues" evidence="3">
    <location>
        <begin position="564"/>
        <end position="591"/>
    </location>
</feature>
<feature type="compositionally biased region" description="Low complexity" evidence="3">
    <location>
        <begin position="780"/>
        <end position="790"/>
    </location>
</feature>
<feature type="compositionally biased region" description="Low complexity" evidence="3">
    <location>
        <begin position="1645"/>
        <end position="1655"/>
    </location>
</feature>
<feature type="region of interest" description="Disordered" evidence="3">
    <location>
        <begin position="2089"/>
        <end position="2216"/>
    </location>
</feature>
<accession>A0A979FR86</accession>
<feature type="region of interest" description="Disordered" evidence="3">
    <location>
        <begin position="1992"/>
        <end position="2050"/>
    </location>
</feature>
<evidence type="ECO:0000313" key="4">
    <source>
        <dbReference type="Proteomes" id="UP000694843"/>
    </source>
</evidence>
<feature type="region of interest" description="Disordered" evidence="3">
    <location>
        <begin position="1546"/>
        <end position="1585"/>
    </location>
</feature>
<feature type="compositionally biased region" description="Basic and acidic residues" evidence="3">
    <location>
        <begin position="736"/>
        <end position="757"/>
    </location>
</feature>
<feature type="compositionally biased region" description="Low complexity" evidence="3">
    <location>
        <begin position="1807"/>
        <end position="1819"/>
    </location>
</feature>
<proteinExistence type="predicted"/>
<feature type="compositionally biased region" description="Polar residues" evidence="3">
    <location>
        <begin position="1903"/>
        <end position="1914"/>
    </location>
</feature>
<feature type="compositionally biased region" description="Polar residues" evidence="3">
    <location>
        <begin position="611"/>
        <end position="631"/>
    </location>
</feature>
<feature type="compositionally biased region" description="Polar residues" evidence="3">
    <location>
        <begin position="691"/>
        <end position="702"/>
    </location>
</feature>
<keyword evidence="2" id="KW-0175">Coiled coil</keyword>
<feature type="compositionally biased region" description="Polar residues" evidence="3">
    <location>
        <begin position="2101"/>
        <end position="2114"/>
    </location>
</feature>
<feature type="compositionally biased region" description="Low complexity" evidence="3">
    <location>
        <begin position="2039"/>
        <end position="2048"/>
    </location>
</feature>
<feature type="compositionally biased region" description="Polar residues" evidence="3">
    <location>
        <begin position="2161"/>
        <end position="2175"/>
    </location>
</feature>
<evidence type="ECO:0000256" key="1">
    <source>
        <dbReference type="PROSITE-ProRule" id="PRU00023"/>
    </source>
</evidence>
<keyword evidence="4" id="KW-1185">Reference proteome</keyword>
<dbReference type="Gene3D" id="1.25.40.20">
    <property type="entry name" value="Ankyrin repeat-containing domain"/>
    <property type="match status" value="2"/>
</dbReference>
<feature type="coiled-coil region" evidence="2">
    <location>
        <begin position="1216"/>
        <end position="1269"/>
    </location>
</feature>
<keyword evidence="1" id="KW-0040">ANK repeat</keyword>
<feature type="compositionally biased region" description="Basic and acidic residues" evidence="3">
    <location>
        <begin position="229"/>
        <end position="240"/>
    </location>
</feature>
<feature type="compositionally biased region" description="Basic residues" evidence="3">
    <location>
        <begin position="711"/>
        <end position="723"/>
    </location>
</feature>
<dbReference type="KEGG" id="hazt:108666741"/>
<dbReference type="Pfam" id="PF12796">
    <property type="entry name" value="Ank_2"/>
    <property type="match status" value="1"/>
</dbReference>
<feature type="compositionally biased region" description="Pro residues" evidence="3">
    <location>
        <begin position="1887"/>
        <end position="1902"/>
    </location>
</feature>
<dbReference type="PROSITE" id="PS50297">
    <property type="entry name" value="ANK_REP_REGION"/>
    <property type="match status" value="1"/>
</dbReference>
<feature type="compositionally biased region" description="Basic and acidic residues" evidence="3">
    <location>
        <begin position="601"/>
        <end position="610"/>
    </location>
</feature>
<dbReference type="InterPro" id="IPR036770">
    <property type="entry name" value="Ankyrin_rpt-contain_sf"/>
</dbReference>
<dbReference type="PANTHER" id="PTHR22882">
    <property type="entry name" value="SYNPHILIN-1"/>
    <property type="match status" value="1"/>
</dbReference>
<dbReference type="Proteomes" id="UP000694843">
    <property type="component" value="Unplaced"/>
</dbReference>
<dbReference type="SMART" id="SM00248">
    <property type="entry name" value="ANK"/>
    <property type="match status" value="4"/>
</dbReference>
<dbReference type="PROSITE" id="PS50088">
    <property type="entry name" value="ANK_REPEAT"/>
    <property type="match status" value="1"/>
</dbReference>
<name>A0A979FR86_HYAAZ</name>
<feature type="repeat" description="ANK" evidence="1">
    <location>
        <begin position="1089"/>
        <end position="1121"/>
    </location>
</feature>
<feature type="compositionally biased region" description="Polar residues" evidence="3">
    <location>
        <begin position="1843"/>
        <end position="1862"/>
    </location>
</feature>
<feature type="region of interest" description="Disordered" evidence="3">
    <location>
        <begin position="443"/>
        <end position="470"/>
    </location>
</feature>
<feature type="region of interest" description="Disordered" evidence="3">
    <location>
        <begin position="194"/>
        <end position="253"/>
    </location>
</feature>
<reference evidence="5" key="1">
    <citation type="submission" date="2025-08" db="UniProtKB">
        <authorList>
            <consortium name="RefSeq"/>
        </authorList>
    </citation>
    <scope>IDENTIFICATION</scope>
</reference>